<sequence length="1009" mass="110361">MPRKGARQRISYVLPLAESTAGHRLGVNGLAIDEKGGILYSGGRDGVVCAWDLNLPRSNPSPDYPRKAAKGSTFRQQVQAHTHWVNDILVSTDGQSLVSASSDLTVKLWRPHSQAIDTPQTIGRHSDYVKCLAAPSSFNWIASGGLDRKIRLWDVDGGGAQSVIDVGDDGENPKGSVYALGVGGHGGSVLASGGPESVVRVWDPRSGERITKFVGHTDNIRSILVSDDGGLILSASSDTTVKLWSLAERRCIHTLSHHNDSVWSLFSRHPRLEIFHSSDRSGLVAKSDLRNTSDLDDGISVAVCQEHEGVSRVIASGDNIWTATSSSSINRWSDVDTDTEIVKTRDAGPARSHKHRPSASSVLGSPVFSKRPNIPVNALLRLSSTGSVPSNVRDPDAVTVYSVSSQRRASIPDGADLGLVVPINDTPEETIQGHHGLIKHFILNDRRRVLTVDTSGDVVLWDLLKCCQVKSYGKRELEDVAAEVNTVESVANWCTVNTRTGALTCVLEESTCFDAEMYADQVELENPIDFREDQRINLGKWVLRYLFAELISEEIARDEQWRRTLDVQRVERENVRRANAPPQITLPPAGMFENGPQSSKSMMTPRANGHGVPQTPALQIGLATPGPFMTPSMLLPNNTGNSSDGSTAGRSSFQGTRISTEPKDYFNSGSGVPRSSQDVPETPSAETPTAEGQSLFGKFRQSLKKGARSMSTDSRIPPTPTAAKTPMLPENDSSSTHSSNKDKDDPNHVSEEILAGILQRQRQLYESHLNAFDKKEMLKSAITPSLPTETPILRPPGNTMVIIQDDKPDSGGASDLYRGTVASCGKDAEILERVVPAWLGDLLLYNKIPFKEPVKISFVLVPWHDEMPSISSTADGYVKEAERLTSISDNVRNTRLNANRMLRARKIMAYVAERLPFSHLPELSEKEGGPRPEEWLELMCHDKPLDPLQTLATIRAHIWKTGGDILLQYRKKGDIKLGRAAGHQSTQKRHSGSDSFSSDRDPMSPISHN</sequence>
<proteinExistence type="inferred from homology"/>
<comment type="similarity">
    <text evidence="1">Belongs to the WD repeat WDR48 family.</text>
</comment>
<dbReference type="Pfam" id="PF11816">
    <property type="entry name" value="DUF3337"/>
    <property type="match status" value="1"/>
</dbReference>
<reference evidence="6 7" key="1">
    <citation type="journal article" date="2018" name="Nat. Ecol. Evol.">
        <title>Pezizomycetes genomes reveal the molecular basis of ectomycorrhizal truffle lifestyle.</title>
        <authorList>
            <person name="Murat C."/>
            <person name="Payen T."/>
            <person name="Noel B."/>
            <person name="Kuo A."/>
            <person name="Morin E."/>
            <person name="Chen J."/>
            <person name="Kohler A."/>
            <person name="Krizsan K."/>
            <person name="Balestrini R."/>
            <person name="Da Silva C."/>
            <person name="Montanini B."/>
            <person name="Hainaut M."/>
            <person name="Levati E."/>
            <person name="Barry K.W."/>
            <person name="Belfiori B."/>
            <person name="Cichocki N."/>
            <person name="Clum A."/>
            <person name="Dockter R.B."/>
            <person name="Fauchery L."/>
            <person name="Guy J."/>
            <person name="Iotti M."/>
            <person name="Le Tacon F."/>
            <person name="Lindquist E.A."/>
            <person name="Lipzen A."/>
            <person name="Malagnac F."/>
            <person name="Mello A."/>
            <person name="Molinier V."/>
            <person name="Miyauchi S."/>
            <person name="Poulain J."/>
            <person name="Riccioni C."/>
            <person name="Rubini A."/>
            <person name="Sitrit Y."/>
            <person name="Splivallo R."/>
            <person name="Traeger S."/>
            <person name="Wang M."/>
            <person name="Zifcakova L."/>
            <person name="Wipf D."/>
            <person name="Zambonelli A."/>
            <person name="Paolocci F."/>
            <person name="Nowrousian M."/>
            <person name="Ottonello S."/>
            <person name="Baldrian P."/>
            <person name="Spatafora J.W."/>
            <person name="Henrissat B."/>
            <person name="Nagy L.G."/>
            <person name="Aury J.M."/>
            <person name="Wincker P."/>
            <person name="Grigoriev I.V."/>
            <person name="Bonfante P."/>
            <person name="Martin F.M."/>
        </authorList>
    </citation>
    <scope>NUCLEOTIDE SEQUENCE [LARGE SCALE GENOMIC DNA]</scope>
    <source>
        <strain evidence="6 7">RN42</strain>
    </source>
</reference>
<dbReference type="Pfam" id="PF00400">
    <property type="entry name" value="WD40"/>
    <property type="match status" value="4"/>
</dbReference>
<name>A0A3N4I978_ASCIM</name>
<dbReference type="InterPro" id="IPR021772">
    <property type="entry name" value="WDR48/Bun107"/>
</dbReference>
<organism evidence="6 7">
    <name type="scientific">Ascobolus immersus RN42</name>
    <dbReference type="NCBI Taxonomy" id="1160509"/>
    <lineage>
        <taxon>Eukaryota</taxon>
        <taxon>Fungi</taxon>
        <taxon>Dikarya</taxon>
        <taxon>Ascomycota</taxon>
        <taxon>Pezizomycotina</taxon>
        <taxon>Pezizomycetes</taxon>
        <taxon>Pezizales</taxon>
        <taxon>Ascobolaceae</taxon>
        <taxon>Ascobolus</taxon>
    </lineage>
</organism>
<dbReference type="OrthoDB" id="2421129at2759"/>
<dbReference type="PANTHER" id="PTHR19862">
    <property type="entry name" value="WD REPEAT-CONTAINING PROTEIN 48"/>
    <property type="match status" value="1"/>
</dbReference>
<evidence type="ECO:0000256" key="5">
    <source>
        <dbReference type="SAM" id="MobiDB-lite"/>
    </source>
</evidence>
<evidence type="ECO:0000313" key="6">
    <source>
        <dbReference type="EMBL" id="RPA82635.1"/>
    </source>
</evidence>
<evidence type="ECO:0000313" key="7">
    <source>
        <dbReference type="Proteomes" id="UP000275078"/>
    </source>
</evidence>
<evidence type="ECO:0000256" key="3">
    <source>
        <dbReference type="ARBA" id="ARBA00022737"/>
    </source>
</evidence>
<dbReference type="GO" id="GO:0043130">
    <property type="term" value="F:ubiquitin binding"/>
    <property type="evidence" value="ECO:0007669"/>
    <property type="project" value="TreeGrafter"/>
</dbReference>
<feature type="region of interest" description="Disordered" evidence="5">
    <location>
        <begin position="345"/>
        <end position="366"/>
    </location>
</feature>
<feature type="region of interest" description="Disordered" evidence="5">
    <location>
        <begin position="978"/>
        <end position="1009"/>
    </location>
</feature>
<feature type="compositionally biased region" description="Polar residues" evidence="5">
    <location>
        <begin position="667"/>
        <end position="692"/>
    </location>
</feature>
<evidence type="ECO:0000256" key="1">
    <source>
        <dbReference type="ARBA" id="ARBA00006917"/>
    </source>
</evidence>
<dbReference type="STRING" id="1160509.A0A3N4I978"/>
<dbReference type="PROSITE" id="PS00678">
    <property type="entry name" value="WD_REPEATS_1"/>
    <property type="match status" value="2"/>
</dbReference>
<feature type="repeat" description="WD" evidence="4">
    <location>
        <begin position="213"/>
        <end position="254"/>
    </location>
</feature>
<dbReference type="EMBL" id="ML119670">
    <property type="protein sequence ID" value="RPA82635.1"/>
    <property type="molecule type" value="Genomic_DNA"/>
</dbReference>
<dbReference type="SMART" id="SM00320">
    <property type="entry name" value="WD40"/>
    <property type="match status" value="8"/>
</dbReference>
<keyword evidence="3" id="KW-0677">Repeat</keyword>
<feature type="repeat" description="WD" evidence="4">
    <location>
        <begin position="78"/>
        <end position="109"/>
    </location>
</feature>
<dbReference type="GO" id="GO:0000724">
    <property type="term" value="P:double-strand break repair via homologous recombination"/>
    <property type="evidence" value="ECO:0007669"/>
    <property type="project" value="TreeGrafter"/>
</dbReference>
<keyword evidence="7" id="KW-1185">Reference proteome</keyword>
<feature type="region of interest" description="Disordered" evidence="5">
    <location>
        <begin position="627"/>
        <end position="747"/>
    </location>
</feature>
<dbReference type="InterPro" id="IPR015943">
    <property type="entry name" value="WD40/YVTN_repeat-like_dom_sf"/>
</dbReference>
<dbReference type="Gene3D" id="2.130.10.10">
    <property type="entry name" value="YVTN repeat-like/Quinoprotein amine dehydrogenase"/>
    <property type="match status" value="2"/>
</dbReference>
<dbReference type="PROSITE" id="PS50294">
    <property type="entry name" value="WD_REPEATS_REGION"/>
    <property type="match status" value="4"/>
</dbReference>
<dbReference type="InterPro" id="IPR051246">
    <property type="entry name" value="WDR48"/>
</dbReference>
<accession>A0A3N4I978</accession>
<gene>
    <name evidence="6" type="ORF">BJ508DRAFT_86718</name>
</gene>
<feature type="repeat" description="WD" evidence="4">
    <location>
        <begin position="187"/>
        <end position="212"/>
    </location>
</feature>
<dbReference type="InterPro" id="IPR036322">
    <property type="entry name" value="WD40_repeat_dom_sf"/>
</dbReference>
<dbReference type="PROSITE" id="PS50082">
    <property type="entry name" value="WD_REPEATS_2"/>
    <property type="match status" value="5"/>
</dbReference>
<feature type="compositionally biased region" description="Polar residues" evidence="5">
    <location>
        <begin position="635"/>
        <end position="659"/>
    </location>
</feature>
<dbReference type="InterPro" id="IPR020472">
    <property type="entry name" value="WD40_PAC1"/>
</dbReference>
<dbReference type="InterPro" id="IPR019775">
    <property type="entry name" value="WD40_repeat_CS"/>
</dbReference>
<feature type="repeat" description="WD" evidence="4">
    <location>
        <begin position="20"/>
        <end position="54"/>
    </location>
</feature>
<evidence type="ECO:0000256" key="4">
    <source>
        <dbReference type="PROSITE-ProRule" id="PRU00221"/>
    </source>
</evidence>
<keyword evidence="2 4" id="KW-0853">WD repeat</keyword>
<dbReference type="PANTHER" id="PTHR19862:SF14">
    <property type="entry name" value="WD REPEAT-CONTAINING PROTEIN 48"/>
    <property type="match status" value="1"/>
</dbReference>
<feature type="repeat" description="WD" evidence="4">
    <location>
        <begin position="122"/>
        <end position="163"/>
    </location>
</feature>
<dbReference type="InterPro" id="IPR001680">
    <property type="entry name" value="WD40_rpt"/>
</dbReference>
<dbReference type="SUPFAM" id="SSF50978">
    <property type="entry name" value="WD40 repeat-like"/>
    <property type="match status" value="1"/>
</dbReference>
<dbReference type="AlphaFoldDB" id="A0A3N4I978"/>
<protein>
    <submittedName>
        <fullName evidence="6">WD40 repeat-like protein</fullName>
    </submittedName>
</protein>
<evidence type="ECO:0000256" key="2">
    <source>
        <dbReference type="ARBA" id="ARBA00022574"/>
    </source>
</evidence>
<dbReference type="CDD" id="cd00200">
    <property type="entry name" value="WD40"/>
    <property type="match status" value="1"/>
</dbReference>
<dbReference type="PRINTS" id="PR00320">
    <property type="entry name" value="GPROTEINBRPT"/>
</dbReference>
<dbReference type="Proteomes" id="UP000275078">
    <property type="component" value="Unassembled WGS sequence"/>
</dbReference>